<evidence type="ECO:0000259" key="7">
    <source>
        <dbReference type="Pfam" id="PF04542"/>
    </source>
</evidence>
<dbReference type="NCBIfam" id="TIGR02937">
    <property type="entry name" value="sigma70-ECF"/>
    <property type="match status" value="1"/>
</dbReference>
<feature type="region of interest" description="Disordered" evidence="6">
    <location>
        <begin position="157"/>
        <end position="178"/>
    </location>
</feature>
<dbReference type="NCBIfam" id="TIGR02983">
    <property type="entry name" value="SigE-fam_strep"/>
    <property type="match status" value="1"/>
</dbReference>
<keyword evidence="4" id="KW-0238">DNA-binding</keyword>
<proteinExistence type="inferred from homology"/>
<evidence type="ECO:0000313" key="9">
    <source>
        <dbReference type="EMBL" id="SNR59043.1"/>
    </source>
</evidence>
<dbReference type="InterPro" id="IPR014325">
    <property type="entry name" value="RNA_pol_sigma-E_actinobac"/>
</dbReference>
<dbReference type="CDD" id="cd06171">
    <property type="entry name" value="Sigma70_r4"/>
    <property type="match status" value="1"/>
</dbReference>
<dbReference type="SUPFAM" id="SSF88946">
    <property type="entry name" value="Sigma2 domain of RNA polymerase sigma factors"/>
    <property type="match status" value="1"/>
</dbReference>
<dbReference type="Gene3D" id="1.10.10.10">
    <property type="entry name" value="Winged helix-like DNA-binding domain superfamily/Winged helix DNA-binding domain"/>
    <property type="match status" value="1"/>
</dbReference>
<dbReference type="Pfam" id="PF04542">
    <property type="entry name" value="Sigma70_r2"/>
    <property type="match status" value="1"/>
</dbReference>
<evidence type="ECO:0000256" key="2">
    <source>
        <dbReference type="ARBA" id="ARBA00023015"/>
    </source>
</evidence>
<dbReference type="PANTHER" id="PTHR43133:SF50">
    <property type="entry name" value="ECF RNA POLYMERASE SIGMA FACTOR SIGM"/>
    <property type="match status" value="1"/>
</dbReference>
<evidence type="ECO:0000259" key="8">
    <source>
        <dbReference type="Pfam" id="PF08281"/>
    </source>
</evidence>
<dbReference type="InterPro" id="IPR036388">
    <property type="entry name" value="WH-like_DNA-bd_sf"/>
</dbReference>
<dbReference type="InterPro" id="IPR013325">
    <property type="entry name" value="RNA_pol_sigma_r2"/>
</dbReference>
<dbReference type="InterPro" id="IPR014284">
    <property type="entry name" value="RNA_pol_sigma-70_dom"/>
</dbReference>
<reference evidence="9 10" key="1">
    <citation type="submission" date="2017-06" db="EMBL/GenBank/DDBJ databases">
        <authorList>
            <person name="Kim H.J."/>
            <person name="Triplett B.A."/>
        </authorList>
    </citation>
    <scope>NUCLEOTIDE SEQUENCE [LARGE SCALE GENOMIC DNA]</scope>
    <source>
        <strain evidence="9 10">DSM 43151</strain>
    </source>
</reference>
<evidence type="ECO:0000256" key="3">
    <source>
        <dbReference type="ARBA" id="ARBA00023082"/>
    </source>
</evidence>
<evidence type="ECO:0000256" key="1">
    <source>
        <dbReference type="ARBA" id="ARBA00010641"/>
    </source>
</evidence>
<dbReference type="OrthoDB" id="3692620at2"/>
<accession>A0A238XKP3</accession>
<dbReference type="PANTHER" id="PTHR43133">
    <property type="entry name" value="RNA POLYMERASE ECF-TYPE SIGMA FACTO"/>
    <property type="match status" value="1"/>
</dbReference>
<comment type="similarity">
    <text evidence="1">Belongs to the sigma-70 factor family. ECF subfamily.</text>
</comment>
<dbReference type="GO" id="GO:0016987">
    <property type="term" value="F:sigma factor activity"/>
    <property type="evidence" value="ECO:0007669"/>
    <property type="project" value="UniProtKB-KW"/>
</dbReference>
<keyword evidence="3" id="KW-0731">Sigma factor</keyword>
<dbReference type="Pfam" id="PF08281">
    <property type="entry name" value="Sigma70_r4_2"/>
    <property type="match status" value="1"/>
</dbReference>
<sequence>MRTDDDEVTAFVRASHSRLLRVAFLLCGDVDHAEDLVQTALAKTIVAWPRLDRAEGVDAYVQRILVNVYLSARRRRSWWERPFAHMVEEPARDAYAAVEQRDWLRRALDRLPARQRAAVVLRFHQDLSEQATADVLGCSVGTVKSLSSRGLRTLRQQADDKEAASRRDGITEEGVRYA</sequence>
<keyword evidence="5" id="KW-0804">Transcription</keyword>
<evidence type="ECO:0000256" key="5">
    <source>
        <dbReference type="ARBA" id="ARBA00023163"/>
    </source>
</evidence>
<dbReference type="GO" id="GO:0006352">
    <property type="term" value="P:DNA-templated transcription initiation"/>
    <property type="evidence" value="ECO:0007669"/>
    <property type="project" value="InterPro"/>
</dbReference>
<dbReference type="AlphaFoldDB" id="A0A238XKP3"/>
<dbReference type="InterPro" id="IPR013324">
    <property type="entry name" value="RNA_pol_sigma_r3/r4-like"/>
</dbReference>
<dbReference type="InterPro" id="IPR013249">
    <property type="entry name" value="RNA_pol_sigma70_r4_t2"/>
</dbReference>
<dbReference type="EMBL" id="FZNR01000003">
    <property type="protein sequence ID" value="SNR59043.1"/>
    <property type="molecule type" value="Genomic_DNA"/>
</dbReference>
<feature type="domain" description="RNA polymerase sigma-70 region 2" evidence="7">
    <location>
        <begin position="12"/>
        <end position="78"/>
    </location>
</feature>
<dbReference type="GO" id="GO:0003677">
    <property type="term" value="F:DNA binding"/>
    <property type="evidence" value="ECO:0007669"/>
    <property type="project" value="UniProtKB-KW"/>
</dbReference>
<dbReference type="InterPro" id="IPR039425">
    <property type="entry name" value="RNA_pol_sigma-70-like"/>
</dbReference>
<evidence type="ECO:0000256" key="6">
    <source>
        <dbReference type="SAM" id="MobiDB-lite"/>
    </source>
</evidence>
<evidence type="ECO:0000313" key="10">
    <source>
        <dbReference type="Proteomes" id="UP000198415"/>
    </source>
</evidence>
<gene>
    <name evidence="9" type="ORF">SAMN06264365_103512</name>
</gene>
<keyword evidence="10" id="KW-1185">Reference proteome</keyword>
<dbReference type="SUPFAM" id="SSF88659">
    <property type="entry name" value="Sigma3 and sigma4 domains of RNA polymerase sigma factors"/>
    <property type="match status" value="1"/>
</dbReference>
<dbReference type="Proteomes" id="UP000198415">
    <property type="component" value="Unassembled WGS sequence"/>
</dbReference>
<feature type="domain" description="RNA polymerase sigma factor 70 region 4 type 2" evidence="8">
    <location>
        <begin position="102"/>
        <end position="154"/>
    </location>
</feature>
<protein>
    <submittedName>
        <fullName evidence="9">RNA polymerase sigma-70 factor, sigma-E family</fullName>
    </submittedName>
</protein>
<name>A0A238XKP3_9ACTN</name>
<dbReference type="InterPro" id="IPR007627">
    <property type="entry name" value="RNA_pol_sigma70_r2"/>
</dbReference>
<organism evidence="9 10">
    <name type="scientific">Actinoplanes regularis</name>
    <dbReference type="NCBI Taxonomy" id="52697"/>
    <lineage>
        <taxon>Bacteria</taxon>
        <taxon>Bacillati</taxon>
        <taxon>Actinomycetota</taxon>
        <taxon>Actinomycetes</taxon>
        <taxon>Micromonosporales</taxon>
        <taxon>Micromonosporaceae</taxon>
        <taxon>Actinoplanes</taxon>
    </lineage>
</organism>
<keyword evidence="2" id="KW-0805">Transcription regulation</keyword>
<dbReference type="RefSeq" id="WP_089293108.1">
    <property type="nucleotide sequence ID" value="NZ_BOMU01000093.1"/>
</dbReference>
<dbReference type="Gene3D" id="1.10.1740.10">
    <property type="match status" value="1"/>
</dbReference>
<evidence type="ECO:0000256" key="4">
    <source>
        <dbReference type="ARBA" id="ARBA00023125"/>
    </source>
</evidence>